<dbReference type="AlphaFoldDB" id="A0A1I6YFH0"/>
<dbReference type="InterPro" id="IPR049141">
    <property type="entry name" value="10_blade"/>
</dbReference>
<dbReference type="OrthoDB" id="624978at2"/>
<gene>
    <name evidence="3" type="ORF">SAMN05216474_0851</name>
</gene>
<feature type="domain" description="10-bladed beta-propeller" evidence="2">
    <location>
        <begin position="16"/>
        <end position="357"/>
    </location>
</feature>
<evidence type="ECO:0000313" key="4">
    <source>
        <dbReference type="Proteomes" id="UP000236454"/>
    </source>
</evidence>
<sequence length="359" mass="41493">MRLLLLFTFLLSFNALNAQGLFPFLDNIGYLRSFENGYSKQLDYLPPTEYKYNQNLIVFRDHKRDLFVYDGKKKHFLNNTAVRYELGLNSVTWNIGPILFHWENGRRKTLSNFADYYAVSDSLVVFIDSRDNSIKAHYKDSIYLVTYSLEELTLPQNIGPTTFGFKGPGEVQYIFDRGKITEIGSSQFSFSYASGYGFSVFNDPINQSFALYENGEIFNIEAVQIPSYKAGNNFAVYLDQNRNLMYYEDGDLKKISNYSPDFYEVKDSIVVWGETNLFFMYDGEQVTQICNYIPEEYKLSNKTVAFRNVMGGVSVCNYGTTKEVTKVFKAEFDVNANIVRVETSKGNFLFYQNGKSYDY</sequence>
<accession>A0A1I6YFH0</accession>
<evidence type="ECO:0000259" key="2">
    <source>
        <dbReference type="Pfam" id="PF21734"/>
    </source>
</evidence>
<organism evidence="3 4">
    <name type="scientific">Lishizhenia tianjinensis</name>
    <dbReference type="NCBI Taxonomy" id="477690"/>
    <lineage>
        <taxon>Bacteria</taxon>
        <taxon>Pseudomonadati</taxon>
        <taxon>Bacteroidota</taxon>
        <taxon>Flavobacteriia</taxon>
        <taxon>Flavobacteriales</taxon>
        <taxon>Crocinitomicaceae</taxon>
        <taxon>Lishizhenia</taxon>
    </lineage>
</organism>
<name>A0A1I6YFH0_9FLAO</name>
<dbReference type="EMBL" id="FPAS01000001">
    <property type="protein sequence ID" value="SFT48964.1"/>
    <property type="molecule type" value="Genomic_DNA"/>
</dbReference>
<dbReference type="Proteomes" id="UP000236454">
    <property type="component" value="Unassembled WGS sequence"/>
</dbReference>
<protein>
    <recommendedName>
        <fullName evidence="2">10-bladed beta-propeller domain-containing protein</fullName>
    </recommendedName>
</protein>
<reference evidence="3 4" key="1">
    <citation type="submission" date="2016-10" db="EMBL/GenBank/DDBJ databases">
        <authorList>
            <person name="de Groot N.N."/>
        </authorList>
    </citation>
    <scope>NUCLEOTIDE SEQUENCE [LARGE SCALE GENOMIC DNA]</scope>
    <source>
        <strain evidence="3 4">CGMCC 1.7005</strain>
    </source>
</reference>
<dbReference type="RefSeq" id="WP_090246693.1">
    <property type="nucleotide sequence ID" value="NZ_FPAS01000001.1"/>
</dbReference>
<feature type="signal peptide" evidence="1">
    <location>
        <begin position="1"/>
        <end position="18"/>
    </location>
</feature>
<keyword evidence="4" id="KW-1185">Reference proteome</keyword>
<evidence type="ECO:0000313" key="3">
    <source>
        <dbReference type="EMBL" id="SFT48964.1"/>
    </source>
</evidence>
<evidence type="ECO:0000256" key="1">
    <source>
        <dbReference type="SAM" id="SignalP"/>
    </source>
</evidence>
<feature type="chain" id="PRO_5014725168" description="10-bladed beta-propeller domain-containing protein" evidence="1">
    <location>
        <begin position="19"/>
        <end position="359"/>
    </location>
</feature>
<keyword evidence="1" id="KW-0732">Signal</keyword>
<proteinExistence type="predicted"/>
<dbReference type="Pfam" id="PF21734">
    <property type="entry name" value="10_blade"/>
    <property type="match status" value="1"/>
</dbReference>